<feature type="binding site" evidence="7">
    <location>
        <position position="97"/>
    </location>
    <ligand>
        <name>[2Fe-2S] cluster</name>
        <dbReference type="ChEBI" id="CHEBI:190135"/>
    </ligand>
</feature>
<organism evidence="8 9">
    <name type="scientific">Candidatus Geothrix odensensis</name>
    <dbReference type="NCBI Taxonomy" id="2954440"/>
    <lineage>
        <taxon>Bacteria</taxon>
        <taxon>Pseudomonadati</taxon>
        <taxon>Acidobacteriota</taxon>
        <taxon>Holophagae</taxon>
        <taxon>Holophagales</taxon>
        <taxon>Holophagaceae</taxon>
        <taxon>Geothrix</taxon>
    </lineage>
</organism>
<dbReference type="AlphaFoldDB" id="A0A936F1Q4"/>
<evidence type="ECO:0000256" key="5">
    <source>
        <dbReference type="ARBA" id="ARBA00023014"/>
    </source>
</evidence>
<evidence type="ECO:0000256" key="7">
    <source>
        <dbReference type="PIRSR" id="PIRSR000216-1"/>
    </source>
</evidence>
<dbReference type="GO" id="GO:0016491">
    <property type="term" value="F:oxidoreductase activity"/>
    <property type="evidence" value="ECO:0007669"/>
    <property type="project" value="InterPro"/>
</dbReference>
<comment type="cofactor">
    <cofactor evidence="7">
        <name>[2Fe-2S] cluster</name>
        <dbReference type="ChEBI" id="CHEBI:190135"/>
    </cofactor>
    <text evidence="7">Binds 1 [2Fe-2S] cluster.</text>
</comment>
<dbReference type="Gene3D" id="3.40.30.10">
    <property type="entry name" value="Glutaredoxin"/>
    <property type="match status" value="1"/>
</dbReference>
<feature type="binding site" evidence="7">
    <location>
        <position position="137"/>
    </location>
    <ligand>
        <name>[2Fe-2S] cluster</name>
        <dbReference type="ChEBI" id="CHEBI:190135"/>
    </ligand>
</feature>
<comment type="cofactor">
    <cofactor evidence="6">
        <name>[2Fe-2S] cluster</name>
        <dbReference type="ChEBI" id="CHEBI:190135"/>
    </cofactor>
</comment>
<dbReference type="PANTHER" id="PTHR43342:SF2">
    <property type="entry name" value="POTENTIAL NAD-REDUCING HYDROGENASE SUBUNIT"/>
    <property type="match status" value="1"/>
</dbReference>
<keyword evidence="5 7" id="KW-0411">Iron-sulfur</keyword>
<dbReference type="InterPro" id="IPR028431">
    <property type="entry name" value="NADP_DH_HndA-like"/>
</dbReference>
<dbReference type="SUPFAM" id="SSF52833">
    <property type="entry name" value="Thioredoxin-like"/>
    <property type="match status" value="1"/>
</dbReference>
<dbReference type="Proteomes" id="UP000709959">
    <property type="component" value="Unassembled WGS sequence"/>
</dbReference>
<gene>
    <name evidence="8" type="ORF">IPN91_07040</name>
</gene>
<dbReference type="GO" id="GO:0051537">
    <property type="term" value="F:2 iron, 2 sulfur cluster binding"/>
    <property type="evidence" value="ECO:0007669"/>
    <property type="project" value="UniProtKB-KW"/>
</dbReference>
<evidence type="ECO:0000256" key="6">
    <source>
        <dbReference type="ARBA" id="ARBA00034078"/>
    </source>
</evidence>
<feature type="binding site" evidence="7">
    <location>
        <position position="133"/>
    </location>
    <ligand>
        <name>[2Fe-2S] cluster</name>
        <dbReference type="ChEBI" id="CHEBI:190135"/>
    </ligand>
</feature>
<evidence type="ECO:0000256" key="3">
    <source>
        <dbReference type="ARBA" id="ARBA00022723"/>
    </source>
</evidence>
<dbReference type="Gene3D" id="1.10.10.1590">
    <property type="entry name" value="NADH-quinone oxidoreductase subunit E"/>
    <property type="match status" value="1"/>
</dbReference>
<comment type="similarity">
    <text evidence="1">Belongs to the complex I 24 kDa subunit family.</text>
</comment>
<dbReference type="CDD" id="cd03064">
    <property type="entry name" value="TRX_Fd_NuoE"/>
    <property type="match status" value="1"/>
</dbReference>
<keyword evidence="3 7" id="KW-0479">Metal-binding</keyword>
<dbReference type="EMBL" id="JADKCH010000005">
    <property type="protein sequence ID" value="MBK8572396.1"/>
    <property type="molecule type" value="Genomic_DNA"/>
</dbReference>
<evidence type="ECO:0000313" key="9">
    <source>
        <dbReference type="Proteomes" id="UP000709959"/>
    </source>
</evidence>
<evidence type="ECO:0000256" key="1">
    <source>
        <dbReference type="ARBA" id="ARBA00010643"/>
    </source>
</evidence>
<reference evidence="8 9" key="1">
    <citation type="submission" date="2020-10" db="EMBL/GenBank/DDBJ databases">
        <title>Connecting structure to function with the recovery of over 1000 high-quality activated sludge metagenome-assembled genomes encoding full-length rRNA genes using long-read sequencing.</title>
        <authorList>
            <person name="Singleton C.M."/>
            <person name="Petriglieri F."/>
            <person name="Kristensen J.M."/>
            <person name="Kirkegaard R.H."/>
            <person name="Michaelsen T.Y."/>
            <person name="Andersen M.H."/>
            <person name="Karst S.M."/>
            <person name="Dueholm M.S."/>
            <person name="Nielsen P.H."/>
            <person name="Albertsen M."/>
        </authorList>
    </citation>
    <scope>NUCLEOTIDE SEQUENCE [LARGE SCALE GENOMIC DNA]</scope>
    <source>
        <strain evidence="8">OdNE_18-Q3-R46-58_MAXAC.008</strain>
    </source>
</reference>
<sequence length="166" mass="17551">MNGSGVCSCGGATSEADLALRLDETIARYQSVPGGLIPVLQIAQGIYGHLPEPALLRICSGLNKSYSEVAGVVSFYSFFSTEPRGRHTIRVCLGTACYVRGAHRVLAELKQTLGIEVGQTTPNLQFTLEVARCLGACGIAPACLVGSVVHQSIKPNQIASILQSYE</sequence>
<feature type="binding site" evidence="7">
    <location>
        <position position="92"/>
    </location>
    <ligand>
        <name>[2Fe-2S] cluster</name>
        <dbReference type="ChEBI" id="CHEBI:190135"/>
    </ligand>
</feature>
<dbReference type="InterPro" id="IPR002023">
    <property type="entry name" value="NuoE-like"/>
</dbReference>
<name>A0A936F1Q4_9BACT</name>
<dbReference type="GO" id="GO:0046872">
    <property type="term" value="F:metal ion binding"/>
    <property type="evidence" value="ECO:0007669"/>
    <property type="project" value="UniProtKB-KW"/>
</dbReference>
<comment type="caution">
    <text evidence="8">The sequence shown here is derived from an EMBL/GenBank/DDBJ whole genome shotgun (WGS) entry which is preliminary data.</text>
</comment>
<dbReference type="PIRSF" id="PIRSF000216">
    <property type="entry name" value="NADH_DH_24kDa"/>
    <property type="match status" value="1"/>
</dbReference>
<keyword evidence="2 7" id="KW-0001">2Fe-2S</keyword>
<keyword evidence="4 7" id="KW-0408">Iron</keyword>
<dbReference type="InterPro" id="IPR036249">
    <property type="entry name" value="Thioredoxin-like_sf"/>
</dbReference>
<protein>
    <submittedName>
        <fullName evidence="8">NAD(P)H-dependent oxidoreductase subunit E</fullName>
    </submittedName>
</protein>
<dbReference type="Pfam" id="PF01257">
    <property type="entry name" value="2Fe-2S_thioredx"/>
    <property type="match status" value="1"/>
</dbReference>
<dbReference type="PANTHER" id="PTHR43342">
    <property type="entry name" value="NADH-QUINONE OXIDOREDUCTASE, E SUBUNIT"/>
    <property type="match status" value="1"/>
</dbReference>
<accession>A0A936F1Q4</accession>
<evidence type="ECO:0000313" key="8">
    <source>
        <dbReference type="EMBL" id="MBK8572396.1"/>
    </source>
</evidence>
<dbReference type="InterPro" id="IPR041921">
    <property type="entry name" value="NuoE_N"/>
</dbReference>
<evidence type="ECO:0000256" key="4">
    <source>
        <dbReference type="ARBA" id="ARBA00023004"/>
    </source>
</evidence>
<dbReference type="InterPro" id="IPR042128">
    <property type="entry name" value="NuoE_dom"/>
</dbReference>
<proteinExistence type="inferred from homology"/>
<evidence type="ECO:0000256" key="2">
    <source>
        <dbReference type="ARBA" id="ARBA00022714"/>
    </source>
</evidence>